<name>A0A2S7TAL0_9FLAO</name>
<feature type="signal peptide" evidence="5">
    <location>
        <begin position="1"/>
        <end position="19"/>
    </location>
</feature>
<evidence type="ECO:0000313" key="8">
    <source>
        <dbReference type="Proteomes" id="UP000239366"/>
    </source>
</evidence>
<dbReference type="Pfam" id="PF07676">
    <property type="entry name" value="PD40"/>
    <property type="match status" value="1"/>
</dbReference>
<dbReference type="OrthoDB" id="9809364at2"/>
<dbReference type="AlphaFoldDB" id="A0A2S7TAL0"/>
<dbReference type="InterPro" id="IPR006665">
    <property type="entry name" value="OmpA-like"/>
</dbReference>
<dbReference type="PANTHER" id="PTHR30329:SF21">
    <property type="entry name" value="LIPOPROTEIN YIAD-RELATED"/>
    <property type="match status" value="1"/>
</dbReference>
<dbReference type="Gene3D" id="2.120.10.30">
    <property type="entry name" value="TolB, C-terminal domain"/>
    <property type="match status" value="1"/>
</dbReference>
<evidence type="ECO:0000256" key="2">
    <source>
        <dbReference type="ARBA" id="ARBA00023136"/>
    </source>
</evidence>
<dbReference type="SUPFAM" id="SSF82171">
    <property type="entry name" value="DPP6 N-terminal domain-like"/>
    <property type="match status" value="1"/>
</dbReference>
<dbReference type="Proteomes" id="UP000239366">
    <property type="component" value="Unassembled WGS sequence"/>
</dbReference>
<dbReference type="CDD" id="cd07185">
    <property type="entry name" value="OmpA_C-like"/>
    <property type="match status" value="1"/>
</dbReference>
<evidence type="ECO:0000256" key="5">
    <source>
        <dbReference type="SAM" id="SignalP"/>
    </source>
</evidence>
<dbReference type="Pfam" id="PF00691">
    <property type="entry name" value="OmpA"/>
    <property type="match status" value="1"/>
</dbReference>
<dbReference type="EMBL" id="MQVX01000001">
    <property type="protein sequence ID" value="PQJ16565.1"/>
    <property type="molecule type" value="Genomic_DNA"/>
</dbReference>
<dbReference type="InterPro" id="IPR011042">
    <property type="entry name" value="6-blade_b-propeller_TolB-like"/>
</dbReference>
<gene>
    <name evidence="7" type="ORF">BST99_13300</name>
</gene>
<dbReference type="Gene3D" id="3.30.1330.60">
    <property type="entry name" value="OmpA-like domain"/>
    <property type="match status" value="1"/>
</dbReference>
<keyword evidence="5" id="KW-0732">Signal</keyword>
<feature type="chain" id="PRO_5015689832" description="OmpA-like domain-containing protein" evidence="5">
    <location>
        <begin position="20"/>
        <end position="659"/>
    </location>
</feature>
<evidence type="ECO:0000256" key="1">
    <source>
        <dbReference type="ARBA" id="ARBA00004442"/>
    </source>
</evidence>
<dbReference type="RefSeq" id="WP_105002234.1">
    <property type="nucleotide sequence ID" value="NZ_MQVX01000001.1"/>
</dbReference>
<dbReference type="PANTHER" id="PTHR30329">
    <property type="entry name" value="STATOR ELEMENT OF FLAGELLAR MOTOR COMPLEX"/>
    <property type="match status" value="1"/>
</dbReference>
<reference evidence="8" key="1">
    <citation type="submission" date="2016-11" db="EMBL/GenBank/DDBJ databases">
        <title>Trade-off between light-utilization and light-protection in marine flavobacteria.</title>
        <authorList>
            <person name="Kumagai Y."/>
            <person name="Yoshizawa S."/>
            <person name="Kogure K."/>
        </authorList>
    </citation>
    <scope>NUCLEOTIDE SEQUENCE [LARGE SCALE GENOMIC DNA]</scope>
    <source>
        <strain evidence="8">SG-18</strain>
    </source>
</reference>
<dbReference type="InterPro" id="IPR011659">
    <property type="entry name" value="WD40"/>
</dbReference>
<dbReference type="InterPro" id="IPR050330">
    <property type="entry name" value="Bact_OuterMem_StrucFunc"/>
</dbReference>
<evidence type="ECO:0000259" key="6">
    <source>
        <dbReference type="PROSITE" id="PS51123"/>
    </source>
</evidence>
<dbReference type="GO" id="GO:0009279">
    <property type="term" value="C:cell outer membrane"/>
    <property type="evidence" value="ECO:0007669"/>
    <property type="project" value="UniProtKB-SubCell"/>
</dbReference>
<comment type="caution">
    <text evidence="7">The sequence shown here is derived from an EMBL/GenBank/DDBJ whole genome shotgun (WGS) entry which is preliminary data.</text>
</comment>
<organism evidence="7 8">
    <name type="scientific">Aureicoccus marinus</name>
    <dbReference type="NCBI Taxonomy" id="754435"/>
    <lineage>
        <taxon>Bacteria</taxon>
        <taxon>Pseudomonadati</taxon>
        <taxon>Bacteroidota</taxon>
        <taxon>Flavobacteriia</taxon>
        <taxon>Flavobacteriales</taxon>
        <taxon>Flavobacteriaceae</taxon>
        <taxon>Aureicoccus</taxon>
    </lineage>
</organism>
<sequence>MNKVIIAVVILLHINLCTAQLQKAEKLFKKNDYLAAASLYEDLYKKSESKEYLKKLVLAYYNTLNFEQGLEKSQLLFEDITDENTIEREYYFLHLHFLSIAKNYKEAIAYRNKYYSILGLKTIEEEEALSHIDQWRIDDGLNSIQEVNFNSESSDFSAIRKLDKIYFVSDREQTKYSNKYKWTQRPFLDIFSIEVDSVGKGIDKPISFSDVLNTKFHEGSFCFDNQGTTIYFTQSEQSKGKLVLSSSRQNRVKLYRSKKNKMGVWSSAIMLPFCNDSANYEHPSLNKEGTRLYFASDRSDSLGSFDIYYVDIDSIGNFGSVKNAGNRINTINREQFPFISEEDNLYFSSNGHLGLGMLDIFVSSINEDGSFDKPENLKAPFNSAYDDFSFSLSGEMNGFFSSNRNANNDNIYAFKKTQTNQKYLVTISFKDKEQEQYLRDTNVEILDEGGTVILSKTFIEDGNLVIELEKGSYKINTSSPSYIPAVFKFDVSKKQNDFTFFLEISSEIKEIIKGKQPVSQDVVRSLIRDKTEPKILARAGKLYFELPRIHFEFNQSRLTEYSQGILDKLIDKLKKYPSLEITVNSHTDLNGSKAFNQQLSDRRAKTTSDYLINTGGIAAERISAVGHGMMKPIVDCETNKCTKEMHLKNRRSEFEITSF</sequence>
<dbReference type="PROSITE" id="PS51123">
    <property type="entry name" value="OMPA_2"/>
    <property type="match status" value="1"/>
</dbReference>
<keyword evidence="3" id="KW-0998">Cell outer membrane</keyword>
<evidence type="ECO:0000256" key="4">
    <source>
        <dbReference type="PROSITE-ProRule" id="PRU00473"/>
    </source>
</evidence>
<accession>A0A2S7TAL0</accession>
<protein>
    <recommendedName>
        <fullName evidence="6">OmpA-like domain-containing protein</fullName>
    </recommendedName>
</protein>
<dbReference type="SUPFAM" id="SSF103088">
    <property type="entry name" value="OmpA-like"/>
    <property type="match status" value="1"/>
</dbReference>
<evidence type="ECO:0000256" key="3">
    <source>
        <dbReference type="ARBA" id="ARBA00023237"/>
    </source>
</evidence>
<dbReference type="InterPro" id="IPR006664">
    <property type="entry name" value="OMP_bac"/>
</dbReference>
<feature type="domain" description="OmpA-like" evidence="6">
    <location>
        <begin position="538"/>
        <end position="659"/>
    </location>
</feature>
<dbReference type="PRINTS" id="PR01021">
    <property type="entry name" value="OMPADOMAIN"/>
</dbReference>
<dbReference type="InterPro" id="IPR036737">
    <property type="entry name" value="OmpA-like_sf"/>
</dbReference>
<keyword evidence="2 4" id="KW-0472">Membrane</keyword>
<evidence type="ECO:0000313" key="7">
    <source>
        <dbReference type="EMBL" id="PQJ16565.1"/>
    </source>
</evidence>
<proteinExistence type="predicted"/>
<comment type="subcellular location">
    <subcellularLocation>
        <location evidence="1">Cell outer membrane</location>
    </subcellularLocation>
</comment>
<keyword evidence="8" id="KW-1185">Reference proteome</keyword>